<dbReference type="RefSeq" id="WP_090390265.1">
    <property type="nucleotide sequence ID" value="NZ_FMZO01000005.1"/>
</dbReference>
<name>A0A1G6RJ05_NIADE</name>
<keyword evidence="4 7" id="KW-0732">Signal</keyword>
<dbReference type="AlphaFoldDB" id="A0A1G6RJ05"/>
<dbReference type="Pfam" id="PF01120">
    <property type="entry name" value="Alpha_L_fucos"/>
    <property type="match status" value="1"/>
</dbReference>
<gene>
    <name evidence="9" type="ORF">SAMN04487894_105301</name>
</gene>
<evidence type="ECO:0000256" key="4">
    <source>
        <dbReference type="ARBA" id="ARBA00022729"/>
    </source>
</evidence>
<dbReference type="InterPro" id="IPR017853">
    <property type="entry name" value="GH"/>
</dbReference>
<evidence type="ECO:0000256" key="1">
    <source>
        <dbReference type="ARBA" id="ARBA00004071"/>
    </source>
</evidence>
<comment type="function">
    <text evidence="1">Alpha-L-fucosidase is responsible for hydrolyzing the alpha-1,6-linked fucose joined to the reducing-end N-acetylglucosamine of the carbohydrate moieties of glycoproteins.</text>
</comment>
<dbReference type="EMBL" id="FMZO01000005">
    <property type="protein sequence ID" value="SDD04622.1"/>
    <property type="molecule type" value="Genomic_DNA"/>
</dbReference>
<evidence type="ECO:0000256" key="5">
    <source>
        <dbReference type="ARBA" id="ARBA00022801"/>
    </source>
</evidence>
<dbReference type="GO" id="GO:0005764">
    <property type="term" value="C:lysosome"/>
    <property type="evidence" value="ECO:0007669"/>
    <property type="project" value="TreeGrafter"/>
</dbReference>
<protein>
    <recommendedName>
        <fullName evidence="3">alpha-L-fucosidase</fullName>
        <ecNumber evidence="3">3.2.1.51</ecNumber>
    </recommendedName>
</protein>
<dbReference type="Proteomes" id="UP000198757">
    <property type="component" value="Unassembled WGS sequence"/>
</dbReference>
<evidence type="ECO:0000256" key="2">
    <source>
        <dbReference type="ARBA" id="ARBA00007951"/>
    </source>
</evidence>
<evidence type="ECO:0000313" key="9">
    <source>
        <dbReference type="EMBL" id="SDD04622.1"/>
    </source>
</evidence>
<evidence type="ECO:0000256" key="7">
    <source>
        <dbReference type="SAM" id="SignalP"/>
    </source>
</evidence>
<dbReference type="GO" id="GO:0006004">
    <property type="term" value="P:fucose metabolic process"/>
    <property type="evidence" value="ECO:0007669"/>
    <property type="project" value="InterPro"/>
</dbReference>
<keyword evidence="5" id="KW-0378">Hydrolase</keyword>
<feature type="chain" id="PRO_5011591415" description="alpha-L-fucosidase" evidence="7">
    <location>
        <begin position="20"/>
        <end position="588"/>
    </location>
</feature>
<dbReference type="GO" id="GO:0004560">
    <property type="term" value="F:alpha-L-fucosidase activity"/>
    <property type="evidence" value="ECO:0007669"/>
    <property type="project" value="InterPro"/>
</dbReference>
<dbReference type="InterPro" id="IPR057739">
    <property type="entry name" value="Glyco_hydro_29_N"/>
</dbReference>
<dbReference type="PRINTS" id="PR00741">
    <property type="entry name" value="GLHYDRLASE29"/>
</dbReference>
<keyword evidence="10" id="KW-1185">Reference proteome</keyword>
<dbReference type="SUPFAM" id="SSF51445">
    <property type="entry name" value="(Trans)glycosidases"/>
    <property type="match status" value="1"/>
</dbReference>
<evidence type="ECO:0000256" key="3">
    <source>
        <dbReference type="ARBA" id="ARBA00012662"/>
    </source>
</evidence>
<feature type="signal peptide" evidence="7">
    <location>
        <begin position="1"/>
        <end position="19"/>
    </location>
</feature>
<proteinExistence type="inferred from homology"/>
<evidence type="ECO:0000256" key="6">
    <source>
        <dbReference type="ARBA" id="ARBA00023295"/>
    </source>
</evidence>
<reference evidence="10" key="1">
    <citation type="submission" date="2016-10" db="EMBL/GenBank/DDBJ databases">
        <authorList>
            <person name="Varghese N."/>
            <person name="Submissions S."/>
        </authorList>
    </citation>
    <scope>NUCLEOTIDE SEQUENCE [LARGE SCALE GENOMIC DNA]</scope>
    <source>
        <strain evidence="10">DSM 25811 / CCM 8410 / LMG 26954 / E90</strain>
    </source>
</reference>
<evidence type="ECO:0000259" key="8">
    <source>
        <dbReference type="Pfam" id="PF01120"/>
    </source>
</evidence>
<dbReference type="InterPro" id="IPR000933">
    <property type="entry name" value="Glyco_hydro_29"/>
</dbReference>
<dbReference type="SMART" id="SM00812">
    <property type="entry name" value="Alpha_L_fucos"/>
    <property type="match status" value="1"/>
</dbReference>
<sequence length="588" mass="67264">MKKYFIALWILFPAGPSIAQWSVKEGDPRAQDSNQYYLYQVFSKAQWSASNFATPGDMKWFSDARYGMFIHFGLNAFVNKDMSWPIVYDHKAPDSGHGSYPDSAWKKIWPGLFRLAKFNAGEWVKIAKDAGFKYIVIVVKHHDGFHMWDTKYADFKITNTPFKRDYLKELVTACHKAGMRVGLYYSQRDWYHRDYAPVDTSTLQRIAAPPYYKAKPGKTVVPGSSHKDYIAYQFNVVRELLTNYGKIDIFWFDAAWWGGMFTADMWDAENLTRMIRKLQPGIIINNRTSLPGDFDTPEQRIGMFQLRPWESAMTLNGSWGYEPSPVRPVKDLIAQMLKAAAGNGNVLLSWGAHFDGAFDEKQKDSLLKIGRWLKQFGVAYYGTRGGPWAPFRNYGAVYKGKRIFLYLFDWPNGSVSLPALHNNRIVAARYVNIDEKTKWNTNGRHWIFHKPARPDATVTIIELKMTGTVQENAEMIKGSMFDDPVYGKKAVEKHIDENSWKGNRYRIDLPGHRMVTGLQTSSLSEKIEVFTSQDGIHWDPAGVVGNGTTELSINELKTGALVPGRRASFVLLQTKRPLRMKVTVYTVQ</sequence>
<dbReference type="OrthoDB" id="9780891at2"/>
<dbReference type="EC" id="3.2.1.51" evidence="3"/>
<dbReference type="STRING" id="1285928.SAMN04487894_105301"/>
<feature type="domain" description="Glycoside hydrolase family 29 N-terminal" evidence="8">
    <location>
        <begin position="58"/>
        <end position="377"/>
    </location>
</feature>
<comment type="similarity">
    <text evidence="2">Belongs to the glycosyl hydrolase 29 family.</text>
</comment>
<evidence type="ECO:0000313" key="10">
    <source>
        <dbReference type="Proteomes" id="UP000198757"/>
    </source>
</evidence>
<accession>A0A1G6RJ05</accession>
<dbReference type="PANTHER" id="PTHR10030:SF37">
    <property type="entry name" value="ALPHA-L-FUCOSIDASE-RELATED"/>
    <property type="match status" value="1"/>
</dbReference>
<organism evidence="9 10">
    <name type="scientific">Niabella drilacis (strain DSM 25811 / CCM 8410 / CCUG 62505 / LMG 26954 / E90)</name>
    <dbReference type="NCBI Taxonomy" id="1285928"/>
    <lineage>
        <taxon>Bacteria</taxon>
        <taxon>Pseudomonadati</taxon>
        <taxon>Bacteroidota</taxon>
        <taxon>Chitinophagia</taxon>
        <taxon>Chitinophagales</taxon>
        <taxon>Chitinophagaceae</taxon>
        <taxon>Niabella</taxon>
    </lineage>
</organism>
<keyword evidence="6" id="KW-0326">Glycosidase</keyword>
<dbReference type="GO" id="GO:0016139">
    <property type="term" value="P:glycoside catabolic process"/>
    <property type="evidence" value="ECO:0007669"/>
    <property type="project" value="TreeGrafter"/>
</dbReference>
<dbReference type="PANTHER" id="PTHR10030">
    <property type="entry name" value="ALPHA-L-FUCOSIDASE"/>
    <property type="match status" value="1"/>
</dbReference>
<dbReference type="InterPro" id="IPR016286">
    <property type="entry name" value="FUC_metazoa-typ"/>
</dbReference>
<dbReference type="Gene3D" id="3.20.20.80">
    <property type="entry name" value="Glycosidases"/>
    <property type="match status" value="1"/>
</dbReference>